<keyword evidence="5" id="KW-1185">Reference proteome</keyword>
<dbReference type="EMBL" id="KB706024">
    <property type="protein sequence ID" value="EMR69722.1"/>
    <property type="molecule type" value="Genomic_DNA"/>
</dbReference>
<keyword evidence="2" id="KW-0732">Signal</keyword>
<sequence>MLQLQATVLLLMSIAALVASQSLPNLVDALVASGASQFADFIQSDPEVLQLYLSEQVKTVFAPSDSGLGNETLKERDLSASARREAAFQSARGTTSLESASRSLPGATLETNNQAPLLDGRGQRVVIDTRPLNVTSPSKRWISHSTLRRQVNETAPSLLRISSGLGKTTNVIKADIPYDGGIIHITDSYFTIPESLSSTSQATGQTAFAGLLSRSNSTSTLDGTHSVTVFLPSDAAFSATNSTIPASQLVSDHVVAGTVSYLPDLKDGSVLTTQCGETLAISIRGGRYYVNGGLITQANLVLENGVAHVVNKVLKPTPASPPTGAASSNSMGFTGLFGLACVIAMIALV</sequence>
<feature type="chain" id="PRO_5004085173" evidence="2">
    <location>
        <begin position="21"/>
        <end position="349"/>
    </location>
</feature>
<dbReference type="OMA" id="YATNNTQ"/>
<dbReference type="InterPro" id="IPR050904">
    <property type="entry name" value="Adhesion/Biosynth-related"/>
</dbReference>
<organism evidence="4 5">
    <name type="scientific">Eutypa lata (strain UCR-EL1)</name>
    <name type="common">Grapevine dieback disease fungus</name>
    <name type="synonym">Eutypa armeniacae</name>
    <dbReference type="NCBI Taxonomy" id="1287681"/>
    <lineage>
        <taxon>Eukaryota</taxon>
        <taxon>Fungi</taxon>
        <taxon>Dikarya</taxon>
        <taxon>Ascomycota</taxon>
        <taxon>Pezizomycotina</taxon>
        <taxon>Sordariomycetes</taxon>
        <taxon>Xylariomycetidae</taxon>
        <taxon>Xylariales</taxon>
        <taxon>Diatrypaceae</taxon>
        <taxon>Eutypa</taxon>
    </lineage>
</organism>
<dbReference type="Pfam" id="PF02469">
    <property type="entry name" value="Fasciclin"/>
    <property type="match status" value="1"/>
</dbReference>
<dbReference type="eggNOG" id="KOG1437">
    <property type="taxonomic scope" value="Eukaryota"/>
</dbReference>
<reference evidence="5" key="1">
    <citation type="journal article" date="2013" name="Genome Announc.">
        <title>Draft genome sequence of the grapevine dieback fungus Eutypa lata UCR-EL1.</title>
        <authorList>
            <person name="Blanco-Ulate B."/>
            <person name="Rolshausen P.E."/>
            <person name="Cantu D."/>
        </authorList>
    </citation>
    <scope>NUCLEOTIDE SEQUENCE [LARGE SCALE GENOMIC DNA]</scope>
    <source>
        <strain evidence="5">UCR-EL1</strain>
    </source>
</reference>
<evidence type="ECO:0000256" key="1">
    <source>
        <dbReference type="SAM" id="MobiDB-lite"/>
    </source>
</evidence>
<dbReference type="PANTHER" id="PTHR10900">
    <property type="entry name" value="PERIOSTIN-RELATED"/>
    <property type="match status" value="1"/>
</dbReference>
<proteinExistence type="predicted"/>
<evidence type="ECO:0000313" key="4">
    <source>
        <dbReference type="EMBL" id="EMR69722.1"/>
    </source>
</evidence>
<dbReference type="InterPro" id="IPR036378">
    <property type="entry name" value="FAS1_dom_sf"/>
</dbReference>
<dbReference type="PANTHER" id="PTHR10900:SF77">
    <property type="entry name" value="FI19380P1"/>
    <property type="match status" value="1"/>
</dbReference>
<accession>M7SZI7</accession>
<evidence type="ECO:0000259" key="3">
    <source>
        <dbReference type="PROSITE" id="PS50213"/>
    </source>
</evidence>
<gene>
    <name evidence="4" type="ORF">UCREL1_3266</name>
</gene>
<protein>
    <submittedName>
        <fullName evidence="4">Putative beta-ig-h3 fasciclin protein</fullName>
    </submittedName>
</protein>
<dbReference type="AlphaFoldDB" id="M7SZI7"/>
<dbReference type="Proteomes" id="UP000012174">
    <property type="component" value="Unassembled WGS sequence"/>
</dbReference>
<dbReference type="SUPFAM" id="SSF82153">
    <property type="entry name" value="FAS1 domain"/>
    <property type="match status" value="2"/>
</dbReference>
<feature type="compositionally biased region" description="Polar residues" evidence="1">
    <location>
        <begin position="91"/>
        <end position="102"/>
    </location>
</feature>
<dbReference type="GO" id="GO:0000329">
    <property type="term" value="C:fungal-type vacuole membrane"/>
    <property type="evidence" value="ECO:0007669"/>
    <property type="project" value="TreeGrafter"/>
</dbReference>
<feature type="region of interest" description="Disordered" evidence="1">
    <location>
        <begin position="89"/>
        <end position="115"/>
    </location>
</feature>
<feature type="domain" description="FAS1" evidence="3">
    <location>
        <begin position="192"/>
        <end position="314"/>
    </location>
</feature>
<dbReference type="HOGENOM" id="CLU_067857_0_0_1"/>
<name>M7SZI7_EUTLA</name>
<dbReference type="InterPro" id="IPR000782">
    <property type="entry name" value="FAS1_domain"/>
</dbReference>
<dbReference type="GO" id="GO:0016236">
    <property type="term" value="P:macroautophagy"/>
    <property type="evidence" value="ECO:0007669"/>
    <property type="project" value="TreeGrafter"/>
</dbReference>
<dbReference type="Gene3D" id="2.30.180.10">
    <property type="entry name" value="FAS1 domain"/>
    <property type="match status" value="2"/>
</dbReference>
<dbReference type="PROSITE" id="PS50213">
    <property type="entry name" value="FAS1"/>
    <property type="match status" value="1"/>
</dbReference>
<evidence type="ECO:0000313" key="5">
    <source>
        <dbReference type="Proteomes" id="UP000012174"/>
    </source>
</evidence>
<dbReference type="OrthoDB" id="286301at2759"/>
<feature type="signal peptide" evidence="2">
    <location>
        <begin position="1"/>
        <end position="20"/>
    </location>
</feature>
<dbReference type="SMART" id="SM00554">
    <property type="entry name" value="FAS1"/>
    <property type="match status" value="2"/>
</dbReference>
<evidence type="ECO:0000256" key="2">
    <source>
        <dbReference type="SAM" id="SignalP"/>
    </source>
</evidence>
<dbReference type="KEGG" id="ela:UCREL1_3266"/>